<sequence length="47" mass="4880">MSWPTPGQIISRESLMRAAVARPAEVRRSGSGSPCTTSVGVSSFASL</sequence>
<name>A0AAU7JSP7_9MICO</name>
<evidence type="ECO:0000313" key="2">
    <source>
        <dbReference type="EMBL" id="XBO43129.1"/>
    </source>
</evidence>
<protein>
    <submittedName>
        <fullName evidence="2">Uncharacterized protein</fullName>
    </submittedName>
</protein>
<gene>
    <name evidence="2" type="ORF">ABEG17_16415</name>
</gene>
<accession>A0AAU7JSP7</accession>
<feature type="compositionally biased region" description="Polar residues" evidence="1">
    <location>
        <begin position="30"/>
        <end position="47"/>
    </location>
</feature>
<organism evidence="2">
    <name type="scientific">Pedococcus sp. KACC 23699</name>
    <dbReference type="NCBI Taxonomy" id="3149228"/>
    <lineage>
        <taxon>Bacteria</taxon>
        <taxon>Bacillati</taxon>
        <taxon>Actinomycetota</taxon>
        <taxon>Actinomycetes</taxon>
        <taxon>Micrococcales</taxon>
        <taxon>Intrasporangiaceae</taxon>
        <taxon>Pedococcus</taxon>
    </lineage>
</organism>
<evidence type="ECO:0000256" key="1">
    <source>
        <dbReference type="SAM" id="MobiDB-lite"/>
    </source>
</evidence>
<feature type="region of interest" description="Disordered" evidence="1">
    <location>
        <begin position="24"/>
        <end position="47"/>
    </location>
</feature>
<dbReference type="EMBL" id="CP157483">
    <property type="protein sequence ID" value="XBO43129.1"/>
    <property type="molecule type" value="Genomic_DNA"/>
</dbReference>
<reference evidence="2" key="1">
    <citation type="submission" date="2024-05" db="EMBL/GenBank/DDBJ databases">
        <authorList>
            <person name="Kim S."/>
            <person name="Heo J."/>
            <person name="Choi H."/>
            <person name="Choi Y."/>
            <person name="Kwon S.-W."/>
            <person name="Kim Y."/>
        </authorList>
    </citation>
    <scope>NUCLEOTIDE SEQUENCE</scope>
    <source>
        <strain evidence="2">KACC 23699</strain>
    </source>
</reference>
<dbReference type="AlphaFoldDB" id="A0AAU7JSP7"/>
<proteinExistence type="predicted"/>